<dbReference type="InterPro" id="IPR001387">
    <property type="entry name" value="Cro/C1-type_HTH"/>
</dbReference>
<proteinExistence type="predicted"/>
<dbReference type="RefSeq" id="WP_205493834.1">
    <property type="nucleotide sequence ID" value="NZ_JAFHAP010000006.1"/>
</dbReference>
<dbReference type="SMART" id="SM00530">
    <property type="entry name" value="HTH_XRE"/>
    <property type="match status" value="1"/>
</dbReference>
<comment type="caution">
    <text evidence="2">The sequence shown here is derived from an EMBL/GenBank/DDBJ whole genome shotgun (WGS) entry which is preliminary data.</text>
</comment>
<evidence type="ECO:0000259" key="1">
    <source>
        <dbReference type="PROSITE" id="PS50943"/>
    </source>
</evidence>
<dbReference type="Gene3D" id="1.10.260.40">
    <property type="entry name" value="lambda repressor-like DNA-binding domains"/>
    <property type="match status" value="1"/>
</dbReference>
<dbReference type="InterPro" id="IPR010982">
    <property type="entry name" value="Lambda_DNA-bd_dom_sf"/>
</dbReference>
<evidence type="ECO:0000313" key="2">
    <source>
        <dbReference type="EMBL" id="MBN2909128.1"/>
    </source>
</evidence>
<evidence type="ECO:0000313" key="3">
    <source>
        <dbReference type="Proteomes" id="UP001177120"/>
    </source>
</evidence>
<dbReference type="Pfam" id="PF01381">
    <property type="entry name" value="HTH_3"/>
    <property type="match status" value="1"/>
</dbReference>
<protein>
    <submittedName>
        <fullName evidence="2">Helix-turn-helix transcriptional regulator</fullName>
    </submittedName>
</protein>
<dbReference type="SUPFAM" id="SSF47413">
    <property type="entry name" value="lambda repressor-like DNA-binding domains"/>
    <property type="match status" value="1"/>
</dbReference>
<dbReference type="CDD" id="cd00093">
    <property type="entry name" value="HTH_XRE"/>
    <property type="match status" value="1"/>
</dbReference>
<reference evidence="2" key="1">
    <citation type="journal article" date="2024" name="Int. J. Syst. Evol. Microbiol.">
        <title>Polycladomyces zharkentensis sp. nov., a novel thermophilic cellulose- and starch-degrading member of the Bacillota from a geothermal aquifer in Kazakhstan.</title>
        <authorList>
            <person name="Mashzhan A."/>
            <person name="Kistaubayeva A."/>
            <person name="Javier-Lopez R."/>
            <person name="Bissenova U."/>
            <person name="Bissenbay A."/>
            <person name="Birkeland N.K."/>
        </authorList>
    </citation>
    <scope>NUCLEOTIDE SEQUENCE</scope>
    <source>
        <strain evidence="2">ZKZ2T</strain>
    </source>
</reference>
<dbReference type="PROSITE" id="PS50943">
    <property type="entry name" value="HTH_CROC1"/>
    <property type="match status" value="1"/>
</dbReference>
<gene>
    <name evidence="2" type="ORF">JQC72_06275</name>
</gene>
<feature type="domain" description="HTH cro/C1-type" evidence="1">
    <location>
        <begin position="8"/>
        <end position="61"/>
    </location>
</feature>
<name>A0ABS2WI24_9BACL</name>
<dbReference type="EMBL" id="JAFHAP010000006">
    <property type="protein sequence ID" value="MBN2909128.1"/>
    <property type="molecule type" value="Genomic_DNA"/>
</dbReference>
<accession>A0ABS2WI24</accession>
<dbReference type="Proteomes" id="UP001177120">
    <property type="component" value="Unassembled WGS sequence"/>
</dbReference>
<organism evidence="2 3">
    <name type="scientific">Polycladomyces zharkentensis</name>
    <dbReference type="NCBI Taxonomy" id="2807616"/>
    <lineage>
        <taxon>Bacteria</taxon>
        <taxon>Bacillati</taxon>
        <taxon>Bacillota</taxon>
        <taxon>Bacilli</taxon>
        <taxon>Bacillales</taxon>
        <taxon>Thermoactinomycetaceae</taxon>
        <taxon>Polycladomyces</taxon>
    </lineage>
</organism>
<sequence>MSVGIVQREARMGAGVTQKELGRRLHLSRSMIAEIEAGRKRLPRDVAKKAVETLNCGFYALEVAAELTGIGIGKLDGDSIDLHRSALKEKSLEELQEAISQISATSLSRKPDRLDQMARNEISKVIEESMDAVVVLMNFIASICQEYGFSWNDVWQKERRKLEAKGYKKAR</sequence>
<keyword evidence="3" id="KW-1185">Reference proteome</keyword>